<accession>A0A6C0EKF9</accession>
<evidence type="ECO:0000313" key="1">
    <source>
        <dbReference type="EMBL" id="QHT29527.1"/>
    </source>
</evidence>
<reference evidence="1" key="1">
    <citation type="journal article" date="2020" name="Nature">
        <title>Giant virus diversity and host interactions through global metagenomics.</title>
        <authorList>
            <person name="Schulz F."/>
            <person name="Roux S."/>
            <person name="Paez-Espino D."/>
            <person name="Jungbluth S."/>
            <person name="Walsh D.A."/>
            <person name="Denef V.J."/>
            <person name="McMahon K.D."/>
            <person name="Konstantinidis K.T."/>
            <person name="Eloe-Fadrosh E.A."/>
            <person name="Kyrpides N.C."/>
            <person name="Woyke T."/>
        </authorList>
    </citation>
    <scope>NUCLEOTIDE SEQUENCE</scope>
    <source>
        <strain evidence="1">GVMAG-M-3300005589-24</strain>
    </source>
</reference>
<proteinExistence type="predicted"/>
<dbReference type="EMBL" id="MN738878">
    <property type="protein sequence ID" value="QHT29527.1"/>
    <property type="molecule type" value="Genomic_DNA"/>
</dbReference>
<name>A0A6C0EKF9_9ZZZZ</name>
<sequence length="247" mass="28575">MADTVYLYPKSSCPCAEQCTAVCEKPSGLRTNMSVRGCALPSCMECNNRVTLGSRIEPDNKQGWAQLNPQVYTEKFTEGFGKIPCNQEGCPNPAYMSLDPRLYSTTRFNYLPLDRPPIDGKVRLKDVYDRKWDNYGQGMKPYTEINDGQIEYYVDRSIENAYFDPLFAEKAKEVSVLFKDPMGSNKPEYTRIPLVNTNNPTVSKPKEYPYCLSFIQDTQSHREDLLSYQMRKRNQERWETRWSTEAN</sequence>
<dbReference type="AlphaFoldDB" id="A0A6C0EKF9"/>
<organism evidence="1">
    <name type="scientific">viral metagenome</name>
    <dbReference type="NCBI Taxonomy" id="1070528"/>
    <lineage>
        <taxon>unclassified sequences</taxon>
        <taxon>metagenomes</taxon>
        <taxon>organismal metagenomes</taxon>
    </lineage>
</organism>
<protein>
    <submittedName>
        <fullName evidence="1">Uncharacterized protein</fullName>
    </submittedName>
</protein>